<dbReference type="PANTHER" id="PTHR38590:SF1">
    <property type="entry name" value="BLL0828 PROTEIN"/>
    <property type="match status" value="1"/>
</dbReference>
<dbReference type="AlphaFoldDB" id="A0A023BWS8"/>
<dbReference type="Proteomes" id="UP000023541">
    <property type="component" value="Unassembled WGS sequence"/>
</dbReference>
<comment type="caution">
    <text evidence="2">The sequence shown here is derived from an EMBL/GenBank/DDBJ whole genome shotgun (WGS) entry which is preliminary data.</text>
</comment>
<dbReference type="STRING" id="1317122.ATO12_11950"/>
<dbReference type="InterPro" id="IPR011335">
    <property type="entry name" value="Restrct_endonuc-II-like"/>
</dbReference>
<protein>
    <recommendedName>
        <fullName evidence="1">DUF559 domain-containing protein</fullName>
    </recommendedName>
</protein>
<dbReference type="EMBL" id="AQRA01000003">
    <property type="protein sequence ID" value="EZH74475.1"/>
    <property type="molecule type" value="Genomic_DNA"/>
</dbReference>
<dbReference type="Gene3D" id="3.40.960.10">
    <property type="entry name" value="VSR Endonuclease"/>
    <property type="match status" value="1"/>
</dbReference>
<organism evidence="2 3">
    <name type="scientific">Aquimarina atlantica</name>
    <dbReference type="NCBI Taxonomy" id="1317122"/>
    <lineage>
        <taxon>Bacteria</taxon>
        <taxon>Pseudomonadati</taxon>
        <taxon>Bacteroidota</taxon>
        <taxon>Flavobacteriia</taxon>
        <taxon>Flavobacteriales</taxon>
        <taxon>Flavobacteriaceae</taxon>
        <taxon>Aquimarina</taxon>
    </lineage>
</organism>
<keyword evidence="3" id="KW-1185">Reference proteome</keyword>
<sequence length="127" mass="14789">MSSQTIPLYQKVSEKIIRHSLDSSITSIDQLHQKLTEKGFHFLRNKAVKNYNFDFYCSTSKIAIEIDSYAHEFSDIYNLDAPKKLFISSLGITVLRFTDYQILTDIEEIIRTIKNQIKMAKECVYVV</sequence>
<proteinExistence type="predicted"/>
<evidence type="ECO:0000313" key="3">
    <source>
        <dbReference type="Proteomes" id="UP000023541"/>
    </source>
</evidence>
<evidence type="ECO:0000259" key="1">
    <source>
        <dbReference type="Pfam" id="PF04480"/>
    </source>
</evidence>
<name>A0A023BWS8_9FLAO</name>
<feature type="domain" description="DUF559" evidence="1">
    <location>
        <begin position="37"/>
        <end position="117"/>
    </location>
</feature>
<accession>A0A023BWS8</accession>
<dbReference type="PANTHER" id="PTHR38590">
    <property type="entry name" value="BLL0828 PROTEIN"/>
    <property type="match status" value="1"/>
</dbReference>
<gene>
    <name evidence="2" type="ORF">ATO12_11950</name>
</gene>
<evidence type="ECO:0000313" key="2">
    <source>
        <dbReference type="EMBL" id="EZH74475.1"/>
    </source>
</evidence>
<dbReference type="InterPro" id="IPR007569">
    <property type="entry name" value="DUF559"/>
</dbReference>
<dbReference type="eggNOG" id="COG2852">
    <property type="taxonomic scope" value="Bacteria"/>
</dbReference>
<dbReference type="SUPFAM" id="SSF52980">
    <property type="entry name" value="Restriction endonuclease-like"/>
    <property type="match status" value="1"/>
</dbReference>
<dbReference type="Pfam" id="PF04480">
    <property type="entry name" value="DUF559"/>
    <property type="match status" value="1"/>
</dbReference>
<reference evidence="2 3" key="1">
    <citation type="submission" date="2014-04" db="EMBL/GenBank/DDBJ databases">
        <title>Aquimarina sp. 22II-S11-z7 Genome Sequencing.</title>
        <authorList>
            <person name="Lai Q."/>
        </authorList>
    </citation>
    <scope>NUCLEOTIDE SEQUENCE [LARGE SCALE GENOMIC DNA]</scope>
    <source>
        <strain evidence="2 3">22II-S11-z7</strain>
    </source>
</reference>
<dbReference type="InterPro" id="IPR047216">
    <property type="entry name" value="Endonuclease_DUF559_bact"/>
</dbReference>